<keyword evidence="2" id="KW-1185">Reference proteome</keyword>
<name>A0A834TGC7_9FABA</name>
<protein>
    <submittedName>
        <fullName evidence="1">Nuclear poly(A) polymerase 3</fullName>
    </submittedName>
</protein>
<evidence type="ECO:0000313" key="1">
    <source>
        <dbReference type="EMBL" id="KAF7821528.1"/>
    </source>
</evidence>
<sequence>MGSWNHRLPKRQISITSATVLTFGSYDIRVHSQNVALMLMVEEGLVPSPGWEMTRKHVIQKLEIDCFIMDEEGFMELSTSKTPNFYYFGHRIYI</sequence>
<reference evidence="1" key="1">
    <citation type="submission" date="2020-09" db="EMBL/GenBank/DDBJ databases">
        <title>Genome-Enabled Discovery of Anthraquinone Biosynthesis in Senna tora.</title>
        <authorList>
            <person name="Kang S.-H."/>
            <person name="Pandey R.P."/>
            <person name="Lee C.-M."/>
            <person name="Sim J.-S."/>
            <person name="Jeong J.-T."/>
            <person name="Choi B.-S."/>
            <person name="Jung M."/>
            <person name="Ginzburg D."/>
            <person name="Zhao K."/>
            <person name="Won S.Y."/>
            <person name="Oh T.-J."/>
            <person name="Yu Y."/>
            <person name="Kim N.-H."/>
            <person name="Lee O.R."/>
            <person name="Lee T.-H."/>
            <person name="Bashyal P."/>
            <person name="Kim T.-S."/>
            <person name="Lee W.-H."/>
            <person name="Kawkins C."/>
            <person name="Kim C.-K."/>
            <person name="Kim J.S."/>
            <person name="Ahn B.O."/>
            <person name="Rhee S.Y."/>
            <person name="Sohng J.K."/>
        </authorList>
    </citation>
    <scope>NUCLEOTIDE SEQUENCE</scope>
    <source>
        <tissue evidence="1">Leaf</tissue>
    </source>
</reference>
<organism evidence="1 2">
    <name type="scientific">Senna tora</name>
    <dbReference type="NCBI Taxonomy" id="362788"/>
    <lineage>
        <taxon>Eukaryota</taxon>
        <taxon>Viridiplantae</taxon>
        <taxon>Streptophyta</taxon>
        <taxon>Embryophyta</taxon>
        <taxon>Tracheophyta</taxon>
        <taxon>Spermatophyta</taxon>
        <taxon>Magnoliopsida</taxon>
        <taxon>eudicotyledons</taxon>
        <taxon>Gunneridae</taxon>
        <taxon>Pentapetalae</taxon>
        <taxon>rosids</taxon>
        <taxon>fabids</taxon>
        <taxon>Fabales</taxon>
        <taxon>Fabaceae</taxon>
        <taxon>Caesalpinioideae</taxon>
        <taxon>Cassia clade</taxon>
        <taxon>Senna</taxon>
    </lineage>
</organism>
<proteinExistence type="predicted"/>
<dbReference type="EMBL" id="JAAIUW010000008">
    <property type="protein sequence ID" value="KAF7821528.1"/>
    <property type="molecule type" value="Genomic_DNA"/>
</dbReference>
<comment type="caution">
    <text evidence="1">The sequence shown here is derived from an EMBL/GenBank/DDBJ whole genome shotgun (WGS) entry which is preliminary data.</text>
</comment>
<accession>A0A834TGC7</accession>
<dbReference type="AlphaFoldDB" id="A0A834TGC7"/>
<gene>
    <name evidence="1" type="ORF">G2W53_026983</name>
</gene>
<evidence type="ECO:0000313" key="2">
    <source>
        <dbReference type="Proteomes" id="UP000634136"/>
    </source>
</evidence>
<dbReference type="OrthoDB" id="412748at2759"/>
<dbReference type="Proteomes" id="UP000634136">
    <property type="component" value="Unassembled WGS sequence"/>
</dbReference>